<organism evidence="1 2">
    <name type="scientific">Photobacterium halotolerans</name>
    <dbReference type="NCBI Taxonomy" id="265726"/>
    <lineage>
        <taxon>Bacteria</taxon>
        <taxon>Pseudomonadati</taxon>
        <taxon>Pseudomonadota</taxon>
        <taxon>Gammaproteobacteria</taxon>
        <taxon>Vibrionales</taxon>
        <taxon>Vibrionaceae</taxon>
        <taxon>Photobacterium</taxon>
    </lineage>
</organism>
<evidence type="ECO:0000313" key="1">
    <source>
        <dbReference type="EMBL" id="NAW64429.1"/>
    </source>
</evidence>
<sequence>MQHGRGMWVWLWLLLVALPLRADEISQQEYQQVTQDITPALKALKTLYRESDIAQLNYQLADFSVLEQEALRSALVDYAHTFKKLDEEKVAWLETQAARQSRFTLTEQGDGYRVTRAAFTYGTRAHQLLQRWQREQLAESFVRQVDAGDLVLADWLAGDLNTQRTRRDIALTQLAALSGTGVRYLADQFLSDRQLLWLSDNGLLAKLAAITGDEGLYQQLWRRRTDQYSRAELNRLADELPAQLAVSQLMAATRNPSLKAQAYQALATLKPLPDEVEIFLLGKLSEPEDGELVASKLVNQGHSSWLTTLAAGTNSYTLKRNLETALSASMP</sequence>
<reference evidence="1 2" key="1">
    <citation type="submission" date="2017-05" db="EMBL/GenBank/DDBJ databases">
        <title>High clonality and local adaptation shapes Vibrionaceae linages within an endangered oasis.</title>
        <authorList>
            <person name="Vazquez-Rosas-Landa M."/>
        </authorList>
    </citation>
    <scope>NUCLEOTIDE SEQUENCE [LARGE SCALE GENOMIC DNA]</scope>
    <source>
        <strain evidence="1 2">P46_P4S1P180</strain>
    </source>
</reference>
<protein>
    <submittedName>
        <fullName evidence="1">Uncharacterized protein</fullName>
    </submittedName>
</protein>
<accession>A0A7X4WTV7</accession>
<dbReference type="EMBL" id="WXWW01000072">
    <property type="protein sequence ID" value="NAW64429.1"/>
    <property type="molecule type" value="Genomic_DNA"/>
</dbReference>
<gene>
    <name evidence="1" type="ORF">CAG72_04280</name>
</gene>
<evidence type="ECO:0000313" key="2">
    <source>
        <dbReference type="Proteomes" id="UP000465712"/>
    </source>
</evidence>
<dbReference type="AlphaFoldDB" id="A0A7X4WTV7"/>
<proteinExistence type="predicted"/>
<dbReference type="RefSeq" id="WP_027250487.1">
    <property type="nucleotide sequence ID" value="NZ_WXWV01000351.1"/>
</dbReference>
<comment type="caution">
    <text evidence="1">The sequence shown here is derived from an EMBL/GenBank/DDBJ whole genome shotgun (WGS) entry which is preliminary data.</text>
</comment>
<name>A0A7X4WTV7_9GAMM</name>
<dbReference type="Proteomes" id="UP000465712">
    <property type="component" value="Unassembled WGS sequence"/>
</dbReference>